<reference evidence="1" key="1">
    <citation type="submission" date="2019-04" db="EMBL/GenBank/DDBJ databases">
        <authorList>
            <person name="Alioto T."/>
            <person name="Alioto T."/>
        </authorList>
    </citation>
    <scope>NUCLEOTIDE SEQUENCE [LARGE SCALE GENOMIC DNA]</scope>
</reference>
<keyword evidence="2" id="KW-1185">Reference proteome</keyword>
<sequence>MPHSLLQWCGSLSPLKNGLWGPWSRHWEPMCAHFLRIEEHFSPFPLPWGDVSKYTTEGGPSGQEWGVPGCQASSVWLLPTAALSPSLLQGQFWLMCNMGL</sequence>
<name>A0A5E4D4D9_MARMO</name>
<proteinExistence type="predicted"/>
<dbReference type="Proteomes" id="UP000335636">
    <property type="component" value="Unassembled WGS sequence"/>
</dbReference>
<accession>A0A5E4D4D9</accession>
<protein>
    <submittedName>
        <fullName evidence="1">Uncharacterized protein</fullName>
    </submittedName>
</protein>
<dbReference type="EMBL" id="CABDUW010003357">
    <property type="protein sequence ID" value="VTJ89097.1"/>
    <property type="molecule type" value="Genomic_DNA"/>
</dbReference>
<gene>
    <name evidence="1" type="ORF">MONAX_5E003412</name>
</gene>
<organism evidence="1 2">
    <name type="scientific">Marmota monax</name>
    <name type="common">Woodchuck</name>
    <dbReference type="NCBI Taxonomy" id="9995"/>
    <lineage>
        <taxon>Eukaryota</taxon>
        <taxon>Metazoa</taxon>
        <taxon>Chordata</taxon>
        <taxon>Craniata</taxon>
        <taxon>Vertebrata</taxon>
        <taxon>Euteleostomi</taxon>
        <taxon>Mammalia</taxon>
        <taxon>Eutheria</taxon>
        <taxon>Euarchontoglires</taxon>
        <taxon>Glires</taxon>
        <taxon>Rodentia</taxon>
        <taxon>Sciuromorpha</taxon>
        <taxon>Sciuridae</taxon>
        <taxon>Xerinae</taxon>
        <taxon>Marmotini</taxon>
        <taxon>Marmota</taxon>
    </lineage>
</organism>
<evidence type="ECO:0000313" key="1">
    <source>
        <dbReference type="EMBL" id="VTJ89097.1"/>
    </source>
</evidence>
<comment type="caution">
    <text evidence="1">The sequence shown here is derived from an EMBL/GenBank/DDBJ whole genome shotgun (WGS) entry which is preliminary data.</text>
</comment>
<dbReference type="AlphaFoldDB" id="A0A5E4D4D9"/>
<evidence type="ECO:0000313" key="2">
    <source>
        <dbReference type="Proteomes" id="UP000335636"/>
    </source>
</evidence>